<dbReference type="InterPro" id="IPR037294">
    <property type="entry name" value="ABC_BtuC-like"/>
</dbReference>
<name>A0ABY4MV49_9MICO</name>
<evidence type="ECO:0000256" key="8">
    <source>
        <dbReference type="SAM" id="Phobius"/>
    </source>
</evidence>
<evidence type="ECO:0000256" key="7">
    <source>
        <dbReference type="ARBA" id="ARBA00023136"/>
    </source>
</evidence>
<keyword evidence="7 8" id="KW-0472">Membrane</keyword>
<dbReference type="CDD" id="cd06550">
    <property type="entry name" value="TM_ABC_iron-siderophores_like"/>
    <property type="match status" value="1"/>
</dbReference>
<feature type="transmembrane region" description="Helical" evidence="8">
    <location>
        <begin position="68"/>
        <end position="86"/>
    </location>
</feature>
<gene>
    <name evidence="9" type="ORF">M3M28_09560</name>
</gene>
<feature type="transmembrane region" description="Helical" evidence="8">
    <location>
        <begin position="281"/>
        <end position="299"/>
    </location>
</feature>
<comment type="similarity">
    <text evidence="2">Belongs to the binding-protein-dependent transport system permease family. FecCD subfamily.</text>
</comment>
<sequence>MHSVRIGRRRRLLGLLLLVGLLAVAAALSLAFGARVVSWQEFLDGVTGNAGATDIGAIAVQERIPRTIFTLVAGAALGVSGALMQALTRNPIADPGILGINTGAALGVVVSMSVFGLSTLPQYLAFALLGGLVTAVAVYAIASLGSGGATPVKLALAGVATTAVLTSLVSVVTLTQSDVLDVWRHWTVGSVGRGSWESLAIISPLLIIAAALTAFSLGPLNSLALGDEAATGLGVNVLRTRILVAISGVLLCASVTAVAGPISFVGLMVPHIVRFLVGPNQAWVVPLSALGGATLLLLADVIGRVVVRPGELAVGLITAFVCAPMLIVIARRAKVREL</sequence>
<evidence type="ECO:0000256" key="1">
    <source>
        <dbReference type="ARBA" id="ARBA00004651"/>
    </source>
</evidence>
<keyword evidence="6 8" id="KW-1133">Transmembrane helix</keyword>
<organism evidence="9">
    <name type="scientific">Gulosibacter sediminis</name>
    <dbReference type="NCBI Taxonomy" id="1729695"/>
    <lineage>
        <taxon>Bacteria</taxon>
        <taxon>Bacillati</taxon>
        <taxon>Actinomycetota</taxon>
        <taxon>Actinomycetes</taxon>
        <taxon>Micrococcales</taxon>
        <taxon>Microbacteriaceae</taxon>
        <taxon>Gulosibacter</taxon>
    </lineage>
</organism>
<protein>
    <submittedName>
        <fullName evidence="9">Iron chelate uptake ABC transporter family permease subunit</fullName>
    </submittedName>
</protein>
<keyword evidence="5 8" id="KW-0812">Transmembrane</keyword>
<proteinExistence type="inferred from homology"/>
<comment type="subcellular location">
    <subcellularLocation>
        <location evidence="1">Cell membrane</location>
        <topology evidence="1">Multi-pass membrane protein</topology>
    </subcellularLocation>
</comment>
<dbReference type="PANTHER" id="PTHR30472:SF1">
    <property type="entry name" value="FE(3+) DICITRATE TRANSPORT SYSTEM PERMEASE PROTEIN FECC-RELATED"/>
    <property type="match status" value="1"/>
</dbReference>
<evidence type="ECO:0000256" key="5">
    <source>
        <dbReference type="ARBA" id="ARBA00022692"/>
    </source>
</evidence>
<evidence type="ECO:0000256" key="6">
    <source>
        <dbReference type="ARBA" id="ARBA00022989"/>
    </source>
</evidence>
<feature type="transmembrane region" description="Helical" evidence="8">
    <location>
        <begin position="123"/>
        <end position="142"/>
    </location>
</feature>
<evidence type="ECO:0000256" key="3">
    <source>
        <dbReference type="ARBA" id="ARBA00022448"/>
    </source>
</evidence>
<dbReference type="EMBL" id="CP097160">
    <property type="protein sequence ID" value="UQN14295.1"/>
    <property type="molecule type" value="Genomic_DNA"/>
</dbReference>
<feature type="transmembrane region" description="Helical" evidence="8">
    <location>
        <begin position="154"/>
        <end position="176"/>
    </location>
</feature>
<keyword evidence="4" id="KW-1003">Cell membrane</keyword>
<keyword evidence="3" id="KW-0813">Transport</keyword>
<reference evidence="9" key="1">
    <citation type="submission" date="2022-05" db="EMBL/GenBank/DDBJ databases">
        <title>Complete genome sequence of toluene-degrading Gulosibacter sediminis strain ACHW.36C.</title>
        <authorList>
            <person name="Wai A.C."/>
            <person name="Lai G.K."/>
            <person name="Griffin S.D."/>
            <person name="Leung F.C."/>
        </authorList>
    </citation>
    <scope>NUCLEOTIDE SEQUENCE [LARGE SCALE GENOMIC DNA]</scope>
    <source>
        <strain evidence="9">ACHW.36C</strain>
    </source>
</reference>
<evidence type="ECO:0000256" key="4">
    <source>
        <dbReference type="ARBA" id="ARBA00022475"/>
    </source>
</evidence>
<dbReference type="SUPFAM" id="SSF81345">
    <property type="entry name" value="ABC transporter involved in vitamin B12 uptake, BtuC"/>
    <property type="match status" value="1"/>
</dbReference>
<dbReference type="InterPro" id="IPR000522">
    <property type="entry name" value="ABC_transptr_permease_BtuC"/>
</dbReference>
<evidence type="ECO:0000256" key="2">
    <source>
        <dbReference type="ARBA" id="ARBA00007935"/>
    </source>
</evidence>
<dbReference type="PANTHER" id="PTHR30472">
    <property type="entry name" value="FERRIC ENTEROBACTIN TRANSPORT SYSTEM PERMEASE PROTEIN"/>
    <property type="match status" value="1"/>
</dbReference>
<evidence type="ECO:0000313" key="9">
    <source>
        <dbReference type="EMBL" id="UQN14295.1"/>
    </source>
</evidence>
<feature type="transmembrane region" description="Helical" evidence="8">
    <location>
        <begin position="311"/>
        <end position="330"/>
    </location>
</feature>
<feature type="transmembrane region" description="Helical" evidence="8">
    <location>
        <begin position="196"/>
        <end position="221"/>
    </location>
</feature>
<feature type="transmembrane region" description="Helical" evidence="8">
    <location>
        <begin position="242"/>
        <end position="269"/>
    </location>
</feature>
<dbReference type="Pfam" id="PF01032">
    <property type="entry name" value="FecCD"/>
    <property type="match status" value="1"/>
</dbReference>
<feature type="transmembrane region" description="Helical" evidence="8">
    <location>
        <begin position="98"/>
        <end position="117"/>
    </location>
</feature>
<dbReference type="Gene3D" id="1.10.3470.10">
    <property type="entry name" value="ABC transporter involved in vitamin B12 uptake, BtuC"/>
    <property type="match status" value="1"/>
</dbReference>
<accession>A0ABY4MV49</accession>